<dbReference type="EMBL" id="JPVO01000052">
    <property type="protein sequence ID" value="KGR75079.1"/>
    <property type="molecule type" value="Genomic_DNA"/>
</dbReference>
<keyword evidence="2" id="KW-1185">Reference proteome</keyword>
<organism evidence="1 2">
    <name type="scientific">Ureibacillus sinduriensis BLB-1 = JCM 15800</name>
    <dbReference type="NCBI Taxonomy" id="1384057"/>
    <lineage>
        <taxon>Bacteria</taxon>
        <taxon>Bacillati</taxon>
        <taxon>Bacillota</taxon>
        <taxon>Bacilli</taxon>
        <taxon>Bacillales</taxon>
        <taxon>Caryophanaceae</taxon>
        <taxon>Ureibacillus</taxon>
    </lineage>
</organism>
<accession>A0A0A3HRP7</accession>
<dbReference type="AlphaFoldDB" id="A0A0A3HRP7"/>
<comment type="caution">
    <text evidence="1">The sequence shown here is derived from an EMBL/GenBank/DDBJ whole genome shotgun (WGS) entry which is preliminary data.</text>
</comment>
<proteinExistence type="predicted"/>
<sequence length="64" mass="7487">MQHMSNNGLPFSSDIEIIDELKLIITEVLRFPYHDGIEIEVITDVDEEIEEDISKELLRVFLIK</sequence>
<reference evidence="1 2" key="1">
    <citation type="submission" date="2014-02" db="EMBL/GenBank/DDBJ databases">
        <title>Draft genome sequence of Lysinibacillus sinduriensis JCM 15800.</title>
        <authorList>
            <person name="Zhang F."/>
            <person name="Wang G."/>
            <person name="Zhang L."/>
        </authorList>
    </citation>
    <scope>NUCLEOTIDE SEQUENCE [LARGE SCALE GENOMIC DNA]</scope>
    <source>
        <strain evidence="1 2">JCM 15800</strain>
    </source>
</reference>
<dbReference type="RefSeq" id="WP_036201078.1">
    <property type="nucleotide sequence ID" value="NZ_AVCY01000004.1"/>
</dbReference>
<name>A0A0A3HRP7_9BACL</name>
<evidence type="ECO:0000313" key="2">
    <source>
        <dbReference type="Proteomes" id="UP000030408"/>
    </source>
</evidence>
<evidence type="ECO:0000313" key="1">
    <source>
        <dbReference type="EMBL" id="KGR75079.1"/>
    </source>
</evidence>
<protein>
    <submittedName>
        <fullName evidence="1">Uncharacterized protein</fullName>
    </submittedName>
</protein>
<gene>
    <name evidence="1" type="ORF">CD33_12430</name>
</gene>
<dbReference type="Proteomes" id="UP000030408">
    <property type="component" value="Unassembled WGS sequence"/>
</dbReference>